<dbReference type="AlphaFoldDB" id="A0A9D4N4E1"/>
<accession>A0A9D4N4E1</accession>
<sequence length="90" mass="10407">MPVCLTFYISYQQTGIDRLESVQRSAARFITKDCRSRLPSCGADMLHKLDLPPLQDRRRVHGFTMLFKEVKGHVPAPLITIEHYLEPLRP</sequence>
<gene>
    <name evidence="1" type="ORF">DPMN_010538</name>
</gene>
<proteinExistence type="predicted"/>
<keyword evidence="2" id="KW-1185">Reference proteome</keyword>
<evidence type="ECO:0000313" key="1">
    <source>
        <dbReference type="EMBL" id="KAH3886527.1"/>
    </source>
</evidence>
<dbReference type="Proteomes" id="UP000828390">
    <property type="component" value="Unassembled WGS sequence"/>
</dbReference>
<comment type="caution">
    <text evidence="1">The sequence shown here is derived from an EMBL/GenBank/DDBJ whole genome shotgun (WGS) entry which is preliminary data.</text>
</comment>
<reference evidence="1" key="2">
    <citation type="submission" date="2020-11" db="EMBL/GenBank/DDBJ databases">
        <authorList>
            <person name="McCartney M.A."/>
            <person name="Auch B."/>
            <person name="Kono T."/>
            <person name="Mallez S."/>
            <person name="Becker A."/>
            <person name="Gohl D.M."/>
            <person name="Silverstein K.A.T."/>
            <person name="Koren S."/>
            <person name="Bechman K.B."/>
            <person name="Herman A."/>
            <person name="Abrahante J.E."/>
            <person name="Garbe J."/>
        </authorList>
    </citation>
    <scope>NUCLEOTIDE SEQUENCE</scope>
    <source>
        <strain evidence="1">Duluth1</strain>
        <tissue evidence="1">Whole animal</tissue>
    </source>
</reference>
<organism evidence="1 2">
    <name type="scientific">Dreissena polymorpha</name>
    <name type="common">Zebra mussel</name>
    <name type="synonym">Mytilus polymorpha</name>
    <dbReference type="NCBI Taxonomy" id="45954"/>
    <lineage>
        <taxon>Eukaryota</taxon>
        <taxon>Metazoa</taxon>
        <taxon>Spiralia</taxon>
        <taxon>Lophotrochozoa</taxon>
        <taxon>Mollusca</taxon>
        <taxon>Bivalvia</taxon>
        <taxon>Autobranchia</taxon>
        <taxon>Heteroconchia</taxon>
        <taxon>Euheterodonta</taxon>
        <taxon>Imparidentia</taxon>
        <taxon>Neoheterodontei</taxon>
        <taxon>Myida</taxon>
        <taxon>Dreissenoidea</taxon>
        <taxon>Dreissenidae</taxon>
        <taxon>Dreissena</taxon>
    </lineage>
</organism>
<evidence type="ECO:0000313" key="2">
    <source>
        <dbReference type="Proteomes" id="UP000828390"/>
    </source>
</evidence>
<reference evidence="1" key="1">
    <citation type="journal article" date="2019" name="bioRxiv">
        <title>The Genome of the Zebra Mussel, Dreissena polymorpha: A Resource for Invasive Species Research.</title>
        <authorList>
            <person name="McCartney M.A."/>
            <person name="Auch B."/>
            <person name="Kono T."/>
            <person name="Mallez S."/>
            <person name="Zhang Y."/>
            <person name="Obille A."/>
            <person name="Becker A."/>
            <person name="Abrahante J.E."/>
            <person name="Garbe J."/>
            <person name="Badalamenti J.P."/>
            <person name="Herman A."/>
            <person name="Mangelson H."/>
            <person name="Liachko I."/>
            <person name="Sullivan S."/>
            <person name="Sone E.D."/>
            <person name="Koren S."/>
            <person name="Silverstein K.A.T."/>
            <person name="Beckman K.B."/>
            <person name="Gohl D.M."/>
        </authorList>
    </citation>
    <scope>NUCLEOTIDE SEQUENCE</scope>
    <source>
        <strain evidence="1">Duluth1</strain>
        <tissue evidence="1">Whole animal</tissue>
    </source>
</reference>
<dbReference type="EMBL" id="JAIWYP010000001">
    <property type="protein sequence ID" value="KAH3886527.1"/>
    <property type="molecule type" value="Genomic_DNA"/>
</dbReference>
<protein>
    <submittedName>
        <fullName evidence="1">Uncharacterized protein</fullName>
    </submittedName>
</protein>
<name>A0A9D4N4E1_DREPO</name>